<dbReference type="RefSeq" id="WP_115931614.1">
    <property type="nucleotide sequence ID" value="NZ_QREH01000001.1"/>
</dbReference>
<gene>
    <name evidence="4" type="ORF">C8E99_1323</name>
</gene>
<dbReference type="PANTHER" id="PTHR42942">
    <property type="entry name" value="6-O-METHYLGUANINE DNA METHYLTRANSFERASE"/>
    <property type="match status" value="1"/>
</dbReference>
<reference evidence="4 5" key="1">
    <citation type="submission" date="2018-07" db="EMBL/GenBank/DDBJ databases">
        <title>Sequencing the genomes of 1000 actinobacteria strains.</title>
        <authorList>
            <person name="Klenk H.-P."/>
        </authorList>
    </citation>
    <scope>NUCLEOTIDE SEQUENCE [LARGE SCALE GENOMIC DNA]</scope>
    <source>
        <strain evidence="4 5">DSM 14442</strain>
    </source>
</reference>
<evidence type="ECO:0000256" key="1">
    <source>
        <dbReference type="ARBA" id="ARBA00022763"/>
    </source>
</evidence>
<dbReference type="Proteomes" id="UP000256727">
    <property type="component" value="Unassembled WGS sequence"/>
</dbReference>
<comment type="caution">
    <text evidence="4">The sequence shown here is derived from an EMBL/GenBank/DDBJ whole genome shotgun (WGS) entry which is preliminary data.</text>
</comment>
<sequence length="134" mass="13765">MGTFPDLPPGPYELSEALALAAQLVPPGRAVSYGGLAGLLGAGGPRQAGRAISSSPDGTPWWRIVRADGSLPASLSVRAAPRYRDEGTPLKGNPGATPPGPDGGAHPRVDLARARWDPDEAELAVLAELRSRVG</sequence>
<dbReference type="InterPro" id="IPR036217">
    <property type="entry name" value="MethylDNA_cys_MeTrfase_DNAb"/>
</dbReference>
<dbReference type="SUPFAM" id="SSF46767">
    <property type="entry name" value="Methylated DNA-protein cysteine methyltransferase, C-terminal domain"/>
    <property type="match status" value="1"/>
</dbReference>
<dbReference type="AlphaFoldDB" id="A0A3D9LAW1"/>
<feature type="domain" description="Methylated-DNA-[protein]-cysteine S-methyltransferase DNA binding" evidence="3">
    <location>
        <begin position="20"/>
        <end position="72"/>
    </location>
</feature>
<keyword evidence="5" id="KW-1185">Reference proteome</keyword>
<protein>
    <submittedName>
        <fullName evidence="4">O(6)-alkylguanine repair protein YbaZ</fullName>
    </submittedName>
</protein>
<organism evidence="4 5">
    <name type="scientific">Citricoccus muralis</name>
    <dbReference type="NCBI Taxonomy" id="169134"/>
    <lineage>
        <taxon>Bacteria</taxon>
        <taxon>Bacillati</taxon>
        <taxon>Actinomycetota</taxon>
        <taxon>Actinomycetes</taxon>
        <taxon>Micrococcales</taxon>
        <taxon>Micrococcaceae</taxon>
        <taxon>Citricoccus</taxon>
    </lineage>
</organism>
<evidence type="ECO:0000313" key="4">
    <source>
        <dbReference type="EMBL" id="REE03511.1"/>
    </source>
</evidence>
<evidence type="ECO:0000256" key="2">
    <source>
        <dbReference type="SAM" id="MobiDB-lite"/>
    </source>
</evidence>
<evidence type="ECO:0000313" key="5">
    <source>
        <dbReference type="Proteomes" id="UP000256727"/>
    </source>
</evidence>
<accession>A0A3D9LAW1</accession>
<feature type="region of interest" description="Disordered" evidence="2">
    <location>
        <begin position="77"/>
        <end position="112"/>
    </location>
</feature>
<dbReference type="GO" id="GO:0006281">
    <property type="term" value="P:DNA repair"/>
    <property type="evidence" value="ECO:0007669"/>
    <property type="project" value="InterPro"/>
</dbReference>
<dbReference type="EMBL" id="QREH01000001">
    <property type="protein sequence ID" value="REE03511.1"/>
    <property type="molecule type" value="Genomic_DNA"/>
</dbReference>
<dbReference type="GO" id="GO:0003824">
    <property type="term" value="F:catalytic activity"/>
    <property type="evidence" value="ECO:0007669"/>
    <property type="project" value="InterPro"/>
</dbReference>
<proteinExistence type="predicted"/>
<dbReference type="PANTHER" id="PTHR42942:SF1">
    <property type="entry name" value="ALKYLTRANSFERASE-LIKE PROTEIN 1"/>
    <property type="match status" value="1"/>
</dbReference>
<dbReference type="OrthoDB" id="9132167at2"/>
<evidence type="ECO:0000259" key="3">
    <source>
        <dbReference type="Pfam" id="PF01035"/>
    </source>
</evidence>
<dbReference type="Pfam" id="PF01035">
    <property type="entry name" value="DNA_binding_1"/>
    <property type="match status" value="1"/>
</dbReference>
<dbReference type="InterPro" id="IPR014048">
    <property type="entry name" value="MethylDNA_cys_MeTrfase_DNA-bd"/>
</dbReference>
<name>A0A3D9LAW1_9MICC</name>
<dbReference type="InterPro" id="IPR036388">
    <property type="entry name" value="WH-like_DNA-bd_sf"/>
</dbReference>
<dbReference type="InterPro" id="IPR052520">
    <property type="entry name" value="ATL_DNA_repair"/>
</dbReference>
<keyword evidence="1" id="KW-0227">DNA damage</keyword>
<dbReference type="Gene3D" id="1.10.10.10">
    <property type="entry name" value="Winged helix-like DNA-binding domain superfamily/Winged helix DNA-binding domain"/>
    <property type="match status" value="1"/>
</dbReference>